<reference evidence="2 3" key="1">
    <citation type="journal article" date="2024" name="BMC Genomics">
        <title>De novo assembly and annotation of Popillia japonica's genome with initial clues to its potential as an invasive pest.</title>
        <authorList>
            <person name="Cucini C."/>
            <person name="Boschi S."/>
            <person name="Funari R."/>
            <person name="Cardaioli E."/>
            <person name="Iannotti N."/>
            <person name="Marturano G."/>
            <person name="Paoli F."/>
            <person name="Bruttini M."/>
            <person name="Carapelli A."/>
            <person name="Frati F."/>
            <person name="Nardi F."/>
        </authorList>
    </citation>
    <scope>NUCLEOTIDE SEQUENCE [LARGE SCALE GENOMIC DNA]</scope>
    <source>
        <strain evidence="2">DMR45628</strain>
    </source>
</reference>
<name>A0AAW1KY25_POPJA</name>
<dbReference type="AlphaFoldDB" id="A0AAW1KY25"/>
<dbReference type="PANTHER" id="PTHR10513">
    <property type="entry name" value="DEOXYNUCLEOSIDE KINASE"/>
    <property type="match status" value="1"/>
</dbReference>
<comment type="caution">
    <text evidence="2">The sequence shown here is derived from an EMBL/GenBank/DDBJ whole genome shotgun (WGS) entry which is preliminary data.</text>
</comment>
<dbReference type="InterPro" id="IPR050566">
    <property type="entry name" value="Deoxyribonucleoside_kinase"/>
</dbReference>
<evidence type="ECO:0000313" key="2">
    <source>
        <dbReference type="EMBL" id="KAK9727471.1"/>
    </source>
</evidence>
<dbReference type="PANTHER" id="PTHR10513:SF38">
    <property type="entry name" value="DEOXYNUCLEOSIDE KINASE-LIKE PROTEIN"/>
    <property type="match status" value="1"/>
</dbReference>
<feature type="domain" description="Deoxynucleoside kinase" evidence="1">
    <location>
        <begin position="86"/>
        <end position="202"/>
    </location>
</feature>
<dbReference type="GO" id="GO:0005739">
    <property type="term" value="C:mitochondrion"/>
    <property type="evidence" value="ECO:0007669"/>
    <property type="project" value="TreeGrafter"/>
</dbReference>
<proteinExistence type="predicted"/>
<sequence length="273" mass="31111">MEDCITAISRNKRPAESPVRSSPIKRSTFVGITPLKEYPFINTPVDRPFRVSIEGNIGAGKSTLLKHFANFPGIETYPVSKYGISEGNIGAGKSTLLKHFANFPGIETYPEPVDLWRNLKGHNLLQLLYSDMKRWQNTFQSYVQLSRLKVQTSPPKSKATRVQMFERSIQNNRYCFLEVAHQNGMHNAEYAVLDKWYRCMRENADISLDLIGPTGSPGVPNTCEPVAERRKIDREMPGMLTEMVDAMIGILRQFEYFKADKEGNTFNIHEIFV</sequence>
<accession>A0AAW1KY25</accession>
<evidence type="ECO:0000259" key="1">
    <source>
        <dbReference type="Pfam" id="PF01712"/>
    </source>
</evidence>
<evidence type="ECO:0000313" key="3">
    <source>
        <dbReference type="Proteomes" id="UP001458880"/>
    </source>
</evidence>
<dbReference type="EMBL" id="JASPKY010000178">
    <property type="protein sequence ID" value="KAK9727471.1"/>
    <property type="molecule type" value="Genomic_DNA"/>
</dbReference>
<organism evidence="2 3">
    <name type="scientific">Popillia japonica</name>
    <name type="common">Japanese beetle</name>
    <dbReference type="NCBI Taxonomy" id="7064"/>
    <lineage>
        <taxon>Eukaryota</taxon>
        <taxon>Metazoa</taxon>
        <taxon>Ecdysozoa</taxon>
        <taxon>Arthropoda</taxon>
        <taxon>Hexapoda</taxon>
        <taxon>Insecta</taxon>
        <taxon>Pterygota</taxon>
        <taxon>Neoptera</taxon>
        <taxon>Endopterygota</taxon>
        <taxon>Coleoptera</taxon>
        <taxon>Polyphaga</taxon>
        <taxon>Scarabaeiformia</taxon>
        <taxon>Scarabaeidae</taxon>
        <taxon>Rutelinae</taxon>
        <taxon>Popillia</taxon>
    </lineage>
</organism>
<keyword evidence="3" id="KW-1185">Reference proteome</keyword>
<keyword evidence="2" id="KW-0418">Kinase</keyword>
<protein>
    <submittedName>
        <fullName evidence="2">Deoxynucleoside kinase</fullName>
    </submittedName>
</protein>
<keyword evidence="2" id="KW-0808">Transferase</keyword>
<dbReference type="Pfam" id="PF01712">
    <property type="entry name" value="dNK"/>
    <property type="match status" value="1"/>
</dbReference>
<dbReference type="CDD" id="cd02019">
    <property type="entry name" value="NK"/>
    <property type="match status" value="1"/>
</dbReference>
<dbReference type="SUPFAM" id="SSF52540">
    <property type="entry name" value="P-loop containing nucleoside triphosphate hydrolases"/>
    <property type="match status" value="2"/>
</dbReference>
<dbReference type="Proteomes" id="UP001458880">
    <property type="component" value="Unassembled WGS sequence"/>
</dbReference>
<dbReference type="Gene3D" id="3.40.50.300">
    <property type="entry name" value="P-loop containing nucleotide triphosphate hydrolases"/>
    <property type="match status" value="2"/>
</dbReference>
<dbReference type="InterPro" id="IPR031314">
    <property type="entry name" value="DNK_dom"/>
</dbReference>
<dbReference type="GO" id="GO:0019136">
    <property type="term" value="F:deoxynucleoside kinase activity"/>
    <property type="evidence" value="ECO:0007669"/>
    <property type="project" value="TreeGrafter"/>
</dbReference>
<dbReference type="InterPro" id="IPR027417">
    <property type="entry name" value="P-loop_NTPase"/>
</dbReference>
<gene>
    <name evidence="2" type="ORF">QE152_g19135</name>
</gene>